<reference evidence="2" key="2">
    <citation type="submission" date="2020-10" db="EMBL/GenBank/DDBJ databases">
        <authorList>
            <person name="Scholz U."/>
            <person name="Mascher M."/>
            <person name="Fiebig A."/>
        </authorList>
    </citation>
    <scope>NUCLEOTIDE SEQUENCE [LARGE SCALE GENOMIC DNA]</scope>
    <source>
        <strain evidence="2">cv. Morex</strain>
    </source>
</reference>
<name>A0A8I6YFH5_HORVV</name>
<keyword evidence="3" id="KW-1185">Reference proteome</keyword>
<proteinExistence type="predicted"/>
<dbReference type="PANTHER" id="PTHR33463:SF164">
    <property type="entry name" value="NB-ARC DOMAIN-CONTAINING PROTEIN"/>
    <property type="match status" value="1"/>
</dbReference>
<organism evidence="2 3">
    <name type="scientific">Hordeum vulgare subsp. vulgare</name>
    <name type="common">Domesticated barley</name>
    <dbReference type="NCBI Taxonomy" id="112509"/>
    <lineage>
        <taxon>Eukaryota</taxon>
        <taxon>Viridiplantae</taxon>
        <taxon>Streptophyta</taxon>
        <taxon>Embryophyta</taxon>
        <taxon>Tracheophyta</taxon>
        <taxon>Spermatophyta</taxon>
        <taxon>Magnoliopsida</taxon>
        <taxon>Liliopsida</taxon>
        <taxon>Poales</taxon>
        <taxon>Poaceae</taxon>
        <taxon>BOP clade</taxon>
        <taxon>Pooideae</taxon>
        <taxon>Triticodae</taxon>
        <taxon>Triticeae</taxon>
        <taxon>Hordeinae</taxon>
        <taxon>Hordeum</taxon>
    </lineage>
</organism>
<gene>
    <name evidence="2" type="primary">LOC123404829</name>
</gene>
<sequence>MKNFDKIIHIDCSRWKSRRAVQRKIAEELKLPERVMAIFDKQGEKDDLEGLDEESRDEIQHVVTVIHRSLQDHRCLVVFQNGSCNTVDLHDVGIPQGAFGTRILWTFRGRFLLNSGIAKKVDNTKLHIYDQASHSSGKLFLQAEAREIARSIGNLVITPEIAAECCMYRLSLLSLGDDITDYKWATHATNYWVCDGIVQGQDGEAWNAATALYQWIRVAKYSFDTIPPFAEILGAPQKRWIVATSSSMTIPPESTSFFLAGLMGSDPPTTSLPDGMFHQADKLRVLRLCNCSFNFSLPPFRCCRSLRFLGLDSCKDQQKEEPVKQGKPTMEFFHNLWVLDIYDTTWELALSPETIQQMAANIREVHMNRGRIWHINFSWRQLQSLRKLRIIEPTCSWETNEMDEFTHMAKLELLDLSGNNMIKVLPRLSGAIGLKTLILDGCVELEYVGPEGLPPAIESFSLTTSSSQKAKVSMISLVGCVHLEKFTLRGALPCLEELDLSCTLIRKLDLSQEVVQVPKLERLFLIGCEKLCAVVWWDVERRLTMLHISSQVKESISRPHDSSFIRSLNGKYDGKVYVRDARFIQSLVLGSLETGPKSLITDSLYLNLDKSLEIKGEARTSVSNVQIVCPARSPMRCSCYHDIVLEGVADAYEIPRLVPLHRHIEIGDGINFTDVESDWGLIATRQLMCWAHSLHVHDHSSILGVIPKQLVHIGIHSRFHLRWCHVEKCPKLHAVFTPCSNKRYYWFPQLETMWATDLPTASCIWSKVIIGVADEESAFGQLRSIHLHNCPRLKFVLPISSFILPSLETLQIVDCGNLRHIFPWDVDYKAGKLQDTVKNFPNLKYIYLHQLHNLEVISEAKMFAPKLETVRIRGSWGLRRLPAVGLRHGAGLPIVDCEKDLWDNLEWDGLDAGHHPSLFETHHALYYKKTLPRISVLR</sequence>
<evidence type="ECO:0000313" key="3">
    <source>
        <dbReference type="Proteomes" id="UP000011116"/>
    </source>
</evidence>
<dbReference type="Pfam" id="PF23247">
    <property type="entry name" value="LRR_RPS2"/>
    <property type="match status" value="1"/>
</dbReference>
<feature type="domain" description="Disease resistance protein At4g27190-like leucine-rich repeats" evidence="1">
    <location>
        <begin position="775"/>
        <end position="873"/>
    </location>
</feature>
<dbReference type="SUPFAM" id="SSF52058">
    <property type="entry name" value="L domain-like"/>
    <property type="match status" value="2"/>
</dbReference>
<dbReference type="InterPro" id="IPR050905">
    <property type="entry name" value="Plant_NBS-LRR"/>
</dbReference>
<dbReference type="Gramene" id="HORVU.MOREX.r3.6HG0539580.1">
    <property type="protein sequence ID" value="HORVU.MOREX.r3.6HG0539580.1.CDS1"/>
    <property type="gene ID" value="HORVU.MOREX.r3.6HG0539580"/>
</dbReference>
<dbReference type="Proteomes" id="UP000011116">
    <property type="component" value="Chromosome 6H"/>
</dbReference>
<reference evidence="3" key="1">
    <citation type="journal article" date="2012" name="Nature">
        <title>A physical, genetic and functional sequence assembly of the barley genome.</title>
        <authorList>
            <consortium name="The International Barley Genome Sequencing Consortium"/>
            <person name="Mayer K.F."/>
            <person name="Waugh R."/>
            <person name="Brown J.W."/>
            <person name="Schulman A."/>
            <person name="Langridge P."/>
            <person name="Platzer M."/>
            <person name="Fincher G.B."/>
            <person name="Muehlbauer G.J."/>
            <person name="Sato K."/>
            <person name="Close T.J."/>
            <person name="Wise R.P."/>
            <person name="Stein N."/>
        </authorList>
    </citation>
    <scope>NUCLEOTIDE SEQUENCE [LARGE SCALE GENOMIC DNA]</scope>
    <source>
        <strain evidence="3">cv. Morex</strain>
    </source>
</reference>
<evidence type="ECO:0000259" key="1">
    <source>
        <dbReference type="Pfam" id="PF23247"/>
    </source>
</evidence>
<dbReference type="Gene3D" id="3.80.10.10">
    <property type="entry name" value="Ribonuclease Inhibitor"/>
    <property type="match status" value="2"/>
</dbReference>
<evidence type="ECO:0000313" key="2">
    <source>
        <dbReference type="EnsemblPlants" id="HORVU.MOREX.r3.6HG0539580.1.CDS1"/>
    </source>
</evidence>
<dbReference type="EnsemblPlants" id="HORVU.MOREX.r3.6HG0539580.1">
    <property type="protein sequence ID" value="HORVU.MOREX.r3.6HG0539580.1.CDS1"/>
    <property type="gene ID" value="HORVU.MOREX.r3.6HG0539580"/>
</dbReference>
<dbReference type="PANTHER" id="PTHR33463">
    <property type="entry name" value="NB-ARC DOMAIN-CONTAINING PROTEIN-RELATED"/>
    <property type="match status" value="1"/>
</dbReference>
<accession>A0A8I6YFH5</accession>
<dbReference type="InterPro" id="IPR057135">
    <property type="entry name" value="At4g27190-like_LRR"/>
</dbReference>
<dbReference type="InterPro" id="IPR032675">
    <property type="entry name" value="LRR_dom_sf"/>
</dbReference>
<dbReference type="AlphaFoldDB" id="A0A8I6YFH5"/>
<reference evidence="2" key="3">
    <citation type="submission" date="2022-01" db="UniProtKB">
        <authorList>
            <consortium name="EnsemblPlants"/>
        </authorList>
    </citation>
    <scope>IDENTIFICATION</scope>
    <source>
        <strain evidence="2">subsp. vulgare</strain>
    </source>
</reference>
<protein>
    <recommendedName>
        <fullName evidence="1">Disease resistance protein At4g27190-like leucine-rich repeats domain-containing protein</fullName>
    </recommendedName>
</protein>